<protein>
    <submittedName>
        <fullName evidence="3">Putative Zn finger protein</fullName>
    </submittedName>
</protein>
<evidence type="ECO:0000313" key="3">
    <source>
        <dbReference type="EMBL" id="MBB5757456.1"/>
    </source>
</evidence>
<dbReference type="RefSeq" id="WP_183569035.1">
    <property type="nucleotide sequence ID" value="NZ_JACHOP010000007.1"/>
</dbReference>
<keyword evidence="1" id="KW-0862">Zinc</keyword>
<reference evidence="3 4" key="1">
    <citation type="submission" date="2020-08" db="EMBL/GenBank/DDBJ databases">
        <title>Genomic Encyclopedia of Type Strains, Phase IV (KMG-IV): sequencing the most valuable type-strain genomes for metagenomic binning, comparative biology and taxonomic classification.</title>
        <authorList>
            <person name="Goeker M."/>
        </authorList>
    </citation>
    <scope>NUCLEOTIDE SEQUENCE [LARGE SCALE GENOMIC DNA]</scope>
    <source>
        <strain evidence="3 4">DSM 2163</strain>
    </source>
</reference>
<dbReference type="Proteomes" id="UP000583454">
    <property type="component" value="Unassembled WGS sequence"/>
</dbReference>
<gene>
    <name evidence="3" type="ORF">HNR00_002169</name>
</gene>
<sequence length="603" mass="64779">MAGKETKKGRKTGLDEAAIRGLAEEAVFARGRAYRDEGAVSDVVRRGDTVTARVEGSETYRVTVRIDAGEVDDYACTCPYEWGGACKHVVATLLTLIEAPEEAQERPSLAVVIGSLDRDALARLLLRRAEIDPGLAGWIEAECAAAPGSDADPAPVAAQARAVLAGRYAERDYWDDYRPAGDPAELRDLVDKAVPRLEAGDGRGALGILEAVAEVFVEDWIETSGGYDDETLYPLFQDLGRMMAEAALMSDLDEDERASLADTMTDWDAALAEYGVEDSFALAVRALEIGWDPPALQAILNGEGGKDSGTWPPKGEADWTEGELTAVRLRVLDAAGRHDAYLHLARAAQAHAAAALMLVRLGRIEEAVAYARKAFGHPDDALALARALAEAGRAEESLAVAEAGLSFEPNESVSLRGAHSVVPLARWLREAATESGRADLALTAARAAFAGSLARADFEAARAVAGKTWTSVRRDLLKTLRAAERAPERTEILLDEGLVDEAVKDVGGAPGYAVPEAVLLRLMEAAQSSHSDWVIRVARSRADAIMDAGAAGDYAQAAEWLRRAALAHESAGLIDEWSATIEALIERHRRKYKLRPLLEALRF</sequence>
<dbReference type="EMBL" id="JACHOP010000007">
    <property type="protein sequence ID" value="MBB5757456.1"/>
    <property type="molecule type" value="Genomic_DNA"/>
</dbReference>
<dbReference type="AlphaFoldDB" id="A0A840ZIP9"/>
<organism evidence="3 4">
    <name type="scientific">Methylorubrum rhodinum</name>
    <dbReference type="NCBI Taxonomy" id="29428"/>
    <lineage>
        <taxon>Bacteria</taxon>
        <taxon>Pseudomonadati</taxon>
        <taxon>Pseudomonadota</taxon>
        <taxon>Alphaproteobacteria</taxon>
        <taxon>Hyphomicrobiales</taxon>
        <taxon>Methylobacteriaceae</taxon>
        <taxon>Methylorubrum</taxon>
    </lineage>
</organism>
<keyword evidence="1" id="KW-0863">Zinc-finger</keyword>
<accession>A0A840ZIP9</accession>
<dbReference type="Gene3D" id="1.25.40.10">
    <property type="entry name" value="Tetratricopeptide repeat domain"/>
    <property type="match status" value="1"/>
</dbReference>
<proteinExistence type="predicted"/>
<comment type="caution">
    <text evidence="3">The sequence shown here is derived from an EMBL/GenBank/DDBJ whole genome shotgun (WGS) entry which is preliminary data.</text>
</comment>
<dbReference type="PROSITE" id="PS50966">
    <property type="entry name" value="ZF_SWIM"/>
    <property type="match status" value="1"/>
</dbReference>
<evidence type="ECO:0000256" key="1">
    <source>
        <dbReference type="PROSITE-ProRule" id="PRU00325"/>
    </source>
</evidence>
<dbReference type="InterPro" id="IPR011990">
    <property type="entry name" value="TPR-like_helical_dom_sf"/>
</dbReference>
<feature type="domain" description="SWIM-type" evidence="2">
    <location>
        <begin position="60"/>
        <end position="97"/>
    </location>
</feature>
<keyword evidence="1" id="KW-0479">Metal-binding</keyword>
<dbReference type="InterPro" id="IPR007527">
    <property type="entry name" value="Znf_SWIM"/>
</dbReference>
<evidence type="ECO:0000259" key="2">
    <source>
        <dbReference type="PROSITE" id="PS50966"/>
    </source>
</evidence>
<evidence type="ECO:0000313" key="4">
    <source>
        <dbReference type="Proteomes" id="UP000583454"/>
    </source>
</evidence>
<dbReference type="GO" id="GO:0008270">
    <property type="term" value="F:zinc ion binding"/>
    <property type="evidence" value="ECO:0007669"/>
    <property type="project" value="UniProtKB-KW"/>
</dbReference>
<keyword evidence="4" id="KW-1185">Reference proteome</keyword>
<name>A0A840ZIP9_9HYPH</name>
<dbReference type="SUPFAM" id="SSF48452">
    <property type="entry name" value="TPR-like"/>
    <property type="match status" value="1"/>
</dbReference>